<keyword evidence="3 5" id="KW-1005">Bacterial flagellum biogenesis</keyword>
<proteinExistence type="inferred from homology"/>
<evidence type="ECO:0000256" key="5">
    <source>
        <dbReference type="RuleBase" id="RU362076"/>
    </source>
</evidence>
<evidence type="ECO:0000256" key="4">
    <source>
        <dbReference type="ARBA" id="ARBA00024746"/>
    </source>
</evidence>
<dbReference type="RefSeq" id="WP_025244150.1">
    <property type="nucleotide sequence ID" value="NZ_CP006568.1"/>
</dbReference>
<dbReference type="STRING" id="2342.SOPEG_0427"/>
<evidence type="ECO:0000313" key="7">
    <source>
        <dbReference type="EMBL" id="AHF73071.1"/>
    </source>
</evidence>
<dbReference type="Gene3D" id="2.30.30.910">
    <property type="match status" value="1"/>
</dbReference>
<protein>
    <recommendedName>
        <fullName evidence="2 5">Basal-body rod modification protein FlgD</fullName>
    </recommendedName>
</protein>
<gene>
    <name evidence="7" type="primary">flgD1</name>
    <name evidence="7" type="ORF">SOPEG_0427</name>
</gene>
<dbReference type="KEGG" id="pes:SOPEG_0427"/>
<dbReference type="HOGENOM" id="CLU_047535_0_0_6"/>
<accession>W0HH50</accession>
<keyword evidence="7" id="KW-0966">Cell projection</keyword>
<comment type="similarity">
    <text evidence="1 5">Belongs to the FlgD family.</text>
</comment>
<dbReference type="Gene3D" id="2.60.40.4070">
    <property type="match status" value="1"/>
</dbReference>
<name>W0HH50_9GAMM</name>
<feature type="compositionally biased region" description="Low complexity" evidence="6">
    <location>
        <begin position="49"/>
        <end position="65"/>
    </location>
</feature>
<dbReference type="eggNOG" id="COG1843">
    <property type="taxonomic scope" value="Bacteria"/>
</dbReference>
<dbReference type="Proteomes" id="UP000019025">
    <property type="component" value="Chromosome"/>
</dbReference>
<feature type="region of interest" description="Disordered" evidence="6">
    <location>
        <begin position="44"/>
        <end position="67"/>
    </location>
</feature>
<dbReference type="Pfam" id="PF03963">
    <property type="entry name" value="FlgD"/>
    <property type="match status" value="1"/>
</dbReference>
<evidence type="ECO:0000313" key="8">
    <source>
        <dbReference type="Proteomes" id="UP000019025"/>
    </source>
</evidence>
<reference evidence="7 8" key="1">
    <citation type="journal article" date="2014" name="Genome Biol. Evol.">
        <title>Genome degeneration and adaptation in a nascent stage of symbiosis.</title>
        <authorList>
            <person name="Oakeson K.F."/>
            <person name="Gil R."/>
            <person name="Clayton A.L."/>
            <person name="Dunn D.M."/>
            <person name="von Niederhausern A.C."/>
            <person name="Hamil C."/>
            <person name="Aoyagi A."/>
            <person name="Duval B."/>
            <person name="Baca A."/>
            <person name="Silva F.J."/>
            <person name="Vallier A."/>
            <person name="Jackson D.G."/>
            <person name="Latorre A."/>
            <person name="Weiss R.B."/>
            <person name="Heddi A."/>
            <person name="Moya A."/>
            <person name="Dale C."/>
        </authorList>
    </citation>
    <scope>NUCLEOTIDE SEQUENCE [LARGE SCALE GENOMIC DNA]</scope>
    <source>
        <strain evidence="8">none</strain>
    </source>
</reference>
<dbReference type="GO" id="GO:0044781">
    <property type="term" value="P:bacterial-type flagellum organization"/>
    <property type="evidence" value="ECO:0007669"/>
    <property type="project" value="UniProtKB-UniRule"/>
</dbReference>
<sequence length="273" mass="29183">MELAGLAPREYSRGASTLLASRDASSTANNFALNAQDAQTHGALKAGNTDAATSDSRAATSAMDAQSEGTQELMDNFLQMMLAQIKNQDPTNPMDNNQLASQMAQMHVALGVEKLNNTVLGMGGMVNSVQAVNLSNWVGRTVLIVGKPSVSFEGQTAYGFELPSGADEVRVTFTDEQGKAYTQDYKDVKPGAYKLDIRKAQTTPPIDASSPLDDDKAKHYDVSIEAKNKDESRPMVNALKAAKVENVFFSNGSAKLALGLDGAIYLKDVILVE</sequence>
<organism evidence="7 8">
    <name type="scientific">Candidatus Sodalis pierantonii str. SOPE</name>
    <dbReference type="NCBI Taxonomy" id="2342"/>
    <lineage>
        <taxon>Bacteria</taxon>
        <taxon>Pseudomonadati</taxon>
        <taxon>Pseudomonadota</taxon>
        <taxon>Gammaproteobacteria</taxon>
        <taxon>Enterobacterales</taxon>
        <taxon>Bruguierivoracaceae</taxon>
        <taxon>Sodalis</taxon>
    </lineage>
</organism>
<dbReference type="EMBL" id="CP006568">
    <property type="protein sequence ID" value="AHF73071.1"/>
    <property type="molecule type" value="Genomic_DNA"/>
</dbReference>
<evidence type="ECO:0000256" key="3">
    <source>
        <dbReference type="ARBA" id="ARBA00022795"/>
    </source>
</evidence>
<keyword evidence="7" id="KW-0282">Flagellum</keyword>
<dbReference type="AlphaFoldDB" id="W0HH50"/>
<dbReference type="InterPro" id="IPR005648">
    <property type="entry name" value="FlgD"/>
</dbReference>
<evidence type="ECO:0000256" key="6">
    <source>
        <dbReference type="SAM" id="MobiDB-lite"/>
    </source>
</evidence>
<keyword evidence="7" id="KW-0969">Cilium</keyword>
<dbReference type="PATRIC" id="fig|2342.5.peg.414"/>
<evidence type="ECO:0000256" key="1">
    <source>
        <dbReference type="ARBA" id="ARBA00010577"/>
    </source>
</evidence>
<evidence type="ECO:0000256" key="2">
    <source>
        <dbReference type="ARBA" id="ARBA00016013"/>
    </source>
</evidence>
<keyword evidence="8" id="KW-1185">Reference proteome</keyword>
<comment type="function">
    <text evidence="4 5">Required for flagellar hook formation. May act as a scaffolding protein.</text>
</comment>